<dbReference type="GO" id="GO:0012505">
    <property type="term" value="C:endomembrane system"/>
    <property type="evidence" value="ECO:0007669"/>
    <property type="project" value="UniProtKB-SubCell"/>
</dbReference>
<keyword evidence="11" id="KW-1185">Reference proteome</keyword>
<dbReference type="PANTHER" id="PTHR43507">
    <property type="entry name" value="NADH-UBIQUINONE OXIDOREDUCTASE CHAIN 4"/>
    <property type="match status" value="1"/>
</dbReference>
<dbReference type="GO" id="GO:0048039">
    <property type="term" value="F:ubiquinone binding"/>
    <property type="evidence" value="ECO:0007669"/>
    <property type="project" value="TreeGrafter"/>
</dbReference>
<dbReference type="PANTHER" id="PTHR43507:SF1">
    <property type="entry name" value="NADH-UBIQUINONE OXIDOREDUCTASE CHAIN 4"/>
    <property type="match status" value="1"/>
</dbReference>
<dbReference type="EC" id="1.6.5.11" evidence="10"/>
<organism evidence="10 11">
    <name type="scientific">Cognatishimia activa</name>
    <dbReference type="NCBI Taxonomy" id="1715691"/>
    <lineage>
        <taxon>Bacteria</taxon>
        <taxon>Pseudomonadati</taxon>
        <taxon>Pseudomonadota</taxon>
        <taxon>Alphaproteobacteria</taxon>
        <taxon>Rhodobacterales</taxon>
        <taxon>Paracoccaceae</taxon>
        <taxon>Cognatishimia</taxon>
    </lineage>
</organism>
<sequence>MDNLLSIVTFIPAIAALILLVFLPGNGGANAERNAKWVALIATSITFLVSLFILAEFDPNDTGMQFVEEREWLLGLQYKLGVDGISVLFVMLTTFMMPLTIAASWDVKTRVKEYMIAFLLLETLMLGVFMALDLVLFYLFFEAGLIPMFLIIGIWGGANRIYASFKFFLYTFLGSVLMLVAMVAMFADAGTTDIPTLMKHTFASESFSILGIHVVGGLQTMLFLAFFASFAVKMPMWPVHTWLPDAHVQAPTAGSVVLAAILLKMGGYGFLRFSLPMFPVGADVLTDLVLWMSAIAIVYTSLVALVQEDMKKLIAYSSVAHMGYVTMGIFAANQQGIDGAIFQMISHGFISGALFLCVGVIYDRMHTREIDAYGGLVNRMPAYALIFMFFTMANVGLPGTSGFVGEFLTLMGAFKANTWVAAIATSGVILSAAYALWLYRRVVFGDLIKESLKTINDMTQREKWIFAPLVVMTLLLGVYPALVTDIIGPSVEALIETYETALVEAAAFNQAAATQ</sequence>
<dbReference type="RefSeq" id="WP_058314390.1">
    <property type="nucleotide sequence ID" value="NZ_CYTO01000024.1"/>
</dbReference>
<keyword evidence="4 7" id="KW-0812">Transmembrane</keyword>
<keyword evidence="6 8" id="KW-0472">Membrane</keyword>
<evidence type="ECO:0000313" key="11">
    <source>
        <dbReference type="Proteomes" id="UP000051184"/>
    </source>
</evidence>
<feature type="transmembrane region" description="Helical" evidence="8">
    <location>
        <begin position="464"/>
        <end position="482"/>
    </location>
</feature>
<dbReference type="NCBIfam" id="NF004501">
    <property type="entry name" value="PRK05846.1-5"/>
    <property type="match status" value="1"/>
</dbReference>
<feature type="transmembrane region" description="Helical" evidence="8">
    <location>
        <begin position="37"/>
        <end position="55"/>
    </location>
</feature>
<evidence type="ECO:0000256" key="6">
    <source>
        <dbReference type="ARBA" id="ARBA00023136"/>
    </source>
</evidence>
<dbReference type="STRING" id="1715691.TA5113_02696"/>
<dbReference type="InterPro" id="IPR010227">
    <property type="entry name" value="NADH_Q_OxRdtase_chainM/4"/>
</dbReference>
<dbReference type="GO" id="GO:0003954">
    <property type="term" value="F:NADH dehydrogenase activity"/>
    <property type="evidence" value="ECO:0007669"/>
    <property type="project" value="TreeGrafter"/>
</dbReference>
<reference evidence="11" key="1">
    <citation type="submission" date="2015-09" db="EMBL/GenBank/DDBJ databases">
        <authorList>
            <person name="Rodrigo-Torres Lidia"/>
            <person name="Arahal R.David."/>
        </authorList>
    </citation>
    <scope>NUCLEOTIDE SEQUENCE [LARGE SCALE GENOMIC DNA]</scope>
    <source>
        <strain evidence="11">CECT 5114</strain>
    </source>
</reference>
<dbReference type="InterPro" id="IPR003918">
    <property type="entry name" value="NADH_UbQ_OxRdtase"/>
</dbReference>
<dbReference type="OrthoDB" id="9768329at2"/>
<feature type="transmembrane region" description="Helical" evidence="8">
    <location>
        <begin position="114"/>
        <end position="132"/>
    </location>
</feature>
<dbReference type="GO" id="GO:0016020">
    <property type="term" value="C:membrane"/>
    <property type="evidence" value="ECO:0007669"/>
    <property type="project" value="UniProtKB-SubCell"/>
</dbReference>
<feature type="transmembrane region" description="Helical" evidence="8">
    <location>
        <begin position="253"/>
        <end position="273"/>
    </location>
</feature>
<feature type="transmembrane region" description="Helical" evidence="8">
    <location>
        <begin position="288"/>
        <end position="306"/>
    </location>
</feature>
<dbReference type="NCBIfam" id="NF004499">
    <property type="entry name" value="PRK05846.1-3"/>
    <property type="match status" value="1"/>
</dbReference>
<dbReference type="GO" id="GO:0042773">
    <property type="term" value="P:ATP synthesis coupled electron transport"/>
    <property type="evidence" value="ECO:0007669"/>
    <property type="project" value="InterPro"/>
</dbReference>
<comment type="similarity">
    <text evidence="3">Belongs to the complex I subunit 4 family.</text>
</comment>
<keyword evidence="10" id="KW-0560">Oxidoreductase</keyword>
<evidence type="ECO:0000256" key="2">
    <source>
        <dbReference type="ARBA" id="ARBA00004127"/>
    </source>
</evidence>
<protein>
    <submittedName>
        <fullName evidence="10">NADH-quinone oxidoreductase subunit M</fullName>
        <ecNumber evidence="10">1.6.5.11</ecNumber>
    </submittedName>
</protein>
<feature type="transmembrane region" description="Helical" evidence="8">
    <location>
        <begin position="344"/>
        <end position="362"/>
    </location>
</feature>
<dbReference type="EMBL" id="CYUE01000012">
    <property type="protein sequence ID" value="CUK25437.1"/>
    <property type="molecule type" value="Genomic_DNA"/>
</dbReference>
<comment type="function">
    <text evidence="1">NDH-1 shuttles electrons from NADH, via FMN and iron-sulfur (Fe-S) centers, to quinones in the respiratory chain. The immediate electron acceptor for the enzyme in this species is believed to be ubiquinone. Couples the redox reaction to proton translocation (for every two electrons transferred, four hydrogen ions are translocated across the cytoplasmic membrane), and thus conserves the redox energy in a proton gradient.</text>
</comment>
<feature type="transmembrane region" description="Helical" evidence="8">
    <location>
        <begin position="207"/>
        <end position="232"/>
    </location>
</feature>
<evidence type="ECO:0000256" key="8">
    <source>
        <dbReference type="SAM" id="Phobius"/>
    </source>
</evidence>
<dbReference type="NCBIfam" id="TIGR01972">
    <property type="entry name" value="NDH_I_M"/>
    <property type="match status" value="1"/>
</dbReference>
<evidence type="ECO:0000256" key="7">
    <source>
        <dbReference type="RuleBase" id="RU000320"/>
    </source>
</evidence>
<feature type="transmembrane region" description="Helical" evidence="8">
    <location>
        <begin position="6"/>
        <end position="25"/>
    </location>
</feature>
<dbReference type="AlphaFoldDB" id="A0A0P1IPN6"/>
<evidence type="ECO:0000256" key="1">
    <source>
        <dbReference type="ARBA" id="ARBA00002378"/>
    </source>
</evidence>
<feature type="transmembrane region" description="Helical" evidence="8">
    <location>
        <begin position="167"/>
        <end position="187"/>
    </location>
</feature>
<feature type="transmembrane region" description="Helical" evidence="8">
    <location>
        <begin position="80"/>
        <end position="102"/>
    </location>
</feature>
<proteinExistence type="inferred from homology"/>
<feature type="transmembrane region" description="Helical" evidence="8">
    <location>
        <begin position="313"/>
        <end position="332"/>
    </location>
</feature>
<dbReference type="InterPro" id="IPR001750">
    <property type="entry name" value="ND/Mrp_TM"/>
</dbReference>
<dbReference type="Pfam" id="PF00361">
    <property type="entry name" value="Proton_antipo_M"/>
    <property type="match status" value="1"/>
</dbReference>
<feature type="transmembrane region" description="Helical" evidence="8">
    <location>
        <begin position="138"/>
        <end position="155"/>
    </location>
</feature>
<dbReference type="PRINTS" id="PR01437">
    <property type="entry name" value="NUOXDRDTASE4"/>
</dbReference>
<feature type="transmembrane region" description="Helical" evidence="8">
    <location>
        <begin position="382"/>
        <end position="399"/>
    </location>
</feature>
<evidence type="ECO:0000256" key="3">
    <source>
        <dbReference type="ARBA" id="ARBA00009025"/>
    </source>
</evidence>
<evidence type="ECO:0000259" key="9">
    <source>
        <dbReference type="Pfam" id="PF00361"/>
    </source>
</evidence>
<comment type="subcellular location">
    <subcellularLocation>
        <location evidence="2">Endomembrane system</location>
        <topology evidence="2">Multi-pass membrane protein</topology>
    </subcellularLocation>
    <subcellularLocation>
        <location evidence="7">Membrane</location>
        <topology evidence="7">Multi-pass membrane protein</topology>
    </subcellularLocation>
</comment>
<gene>
    <name evidence="10" type="primary">nuoM</name>
    <name evidence="10" type="ORF">TA5114_01236</name>
</gene>
<feature type="transmembrane region" description="Helical" evidence="8">
    <location>
        <begin position="419"/>
        <end position="439"/>
    </location>
</feature>
<dbReference type="GO" id="GO:0015990">
    <property type="term" value="P:electron transport coupled proton transport"/>
    <property type="evidence" value="ECO:0007669"/>
    <property type="project" value="TreeGrafter"/>
</dbReference>
<feature type="domain" description="NADH:quinone oxidoreductase/Mrp antiporter transmembrane" evidence="9">
    <location>
        <begin position="131"/>
        <end position="427"/>
    </location>
</feature>
<keyword evidence="5 8" id="KW-1133">Transmembrane helix</keyword>
<evidence type="ECO:0000256" key="4">
    <source>
        <dbReference type="ARBA" id="ARBA00022692"/>
    </source>
</evidence>
<name>A0A0P1IPN6_9RHOB</name>
<dbReference type="GO" id="GO:0008137">
    <property type="term" value="F:NADH dehydrogenase (ubiquinone) activity"/>
    <property type="evidence" value="ECO:0007669"/>
    <property type="project" value="InterPro"/>
</dbReference>
<evidence type="ECO:0000256" key="5">
    <source>
        <dbReference type="ARBA" id="ARBA00022989"/>
    </source>
</evidence>
<dbReference type="Proteomes" id="UP000051184">
    <property type="component" value="Unassembled WGS sequence"/>
</dbReference>
<evidence type="ECO:0000313" key="10">
    <source>
        <dbReference type="EMBL" id="CUK25437.1"/>
    </source>
</evidence>
<accession>A0A0P1IPN6</accession>